<name>A0A941GVQ8_9CHRO</name>
<evidence type="ECO:0000256" key="7">
    <source>
        <dbReference type="PIRSR" id="PIRSR000398-1"/>
    </source>
</evidence>
<dbReference type="AlphaFoldDB" id="A0A941GVQ8"/>
<evidence type="ECO:0000313" key="9">
    <source>
        <dbReference type="EMBL" id="MBR8827061.1"/>
    </source>
</evidence>
<proteinExistence type="inferred from homology"/>
<dbReference type="NCBIfam" id="TIGR00571">
    <property type="entry name" value="dam"/>
    <property type="match status" value="1"/>
</dbReference>
<organism evidence="9 10">
    <name type="scientific">Gomphosphaeria aponina SAG 52.96 = DSM 107014</name>
    <dbReference type="NCBI Taxonomy" id="1521640"/>
    <lineage>
        <taxon>Bacteria</taxon>
        <taxon>Bacillati</taxon>
        <taxon>Cyanobacteriota</taxon>
        <taxon>Cyanophyceae</taxon>
        <taxon>Oscillatoriophycideae</taxon>
        <taxon>Chroococcales</taxon>
        <taxon>Gomphosphaeriaceae</taxon>
        <taxon>Gomphosphaeria</taxon>
    </lineage>
</organism>
<keyword evidence="3 8" id="KW-0489">Methyltransferase</keyword>
<dbReference type="Proteomes" id="UP000767446">
    <property type="component" value="Unassembled WGS sequence"/>
</dbReference>
<dbReference type="InterPro" id="IPR012327">
    <property type="entry name" value="MeTrfase_D12"/>
</dbReference>
<accession>A0A941GVQ8</accession>
<dbReference type="EMBL" id="JADQBC010000018">
    <property type="protein sequence ID" value="MBR8827061.1"/>
    <property type="molecule type" value="Genomic_DNA"/>
</dbReference>
<protein>
    <recommendedName>
        <fullName evidence="2 8">Site-specific DNA-methyltransferase (adenine-specific)</fullName>
        <ecNumber evidence="2 8">2.1.1.72</ecNumber>
    </recommendedName>
</protein>
<feature type="binding site" evidence="7">
    <location>
        <position position="13"/>
    </location>
    <ligand>
        <name>S-adenosyl-L-methionine</name>
        <dbReference type="ChEBI" id="CHEBI:59789"/>
    </ligand>
</feature>
<feature type="binding site" evidence="7">
    <location>
        <position position="63"/>
    </location>
    <ligand>
        <name>S-adenosyl-L-methionine</name>
        <dbReference type="ChEBI" id="CHEBI:59789"/>
    </ligand>
</feature>
<dbReference type="InterPro" id="IPR012263">
    <property type="entry name" value="M_m6A_EcoRV"/>
</dbReference>
<dbReference type="GO" id="GO:0006298">
    <property type="term" value="P:mismatch repair"/>
    <property type="evidence" value="ECO:0007669"/>
    <property type="project" value="TreeGrafter"/>
</dbReference>
<feature type="binding site" evidence="7">
    <location>
        <position position="206"/>
    </location>
    <ligand>
        <name>S-adenosyl-L-methionine</name>
        <dbReference type="ChEBI" id="CHEBI:59789"/>
    </ligand>
</feature>
<keyword evidence="5 8" id="KW-0949">S-adenosyl-L-methionine</keyword>
<evidence type="ECO:0000256" key="8">
    <source>
        <dbReference type="RuleBase" id="RU361257"/>
    </source>
</evidence>
<dbReference type="GO" id="GO:0009007">
    <property type="term" value="F:site-specific DNA-methyltransferase (adenine-specific) activity"/>
    <property type="evidence" value="ECO:0007669"/>
    <property type="project" value="UniProtKB-UniRule"/>
</dbReference>
<dbReference type="Gene3D" id="1.10.1020.10">
    <property type="entry name" value="Adenine-specific Methyltransferase, Domain 2"/>
    <property type="match status" value="1"/>
</dbReference>
<comment type="caution">
    <text evidence="9">The sequence shown here is derived from an EMBL/GenBank/DDBJ whole genome shotgun (WGS) entry which is preliminary data.</text>
</comment>
<dbReference type="InterPro" id="IPR023095">
    <property type="entry name" value="Ade_MeTrfase_dom_2"/>
</dbReference>
<evidence type="ECO:0000256" key="5">
    <source>
        <dbReference type="ARBA" id="ARBA00022691"/>
    </source>
</evidence>
<gene>
    <name evidence="9" type="ORF">DSM107014_03990</name>
</gene>
<evidence type="ECO:0000313" key="10">
    <source>
        <dbReference type="Proteomes" id="UP000767446"/>
    </source>
</evidence>
<dbReference type="EC" id="2.1.1.72" evidence="2 8"/>
<reference evidence="9" key="1">
    <citation type="submission" date="2021-02" db="EMBL/GenBank/DDBJ databases">
        <title>Metagenome analyses of Stigonema ocellatum DSM 106950, Chlorogloea purpurea SAG 13.99 and Gomphosphaeria aponina DSM 107014.</title>
        <authorList>
            <person name="Marter P."/>
            <person name="Huang S."/>
        </authorList>
    </citation>
    <scope>NUCLEOTIDE SEQUENCE</scope>
    <source>
        <strain evidence="9">JP213</strain>
    </source>
</reference>
<dbReference type="GO" id="GO:0032259">
    <property type="term" value="P:methylation"/>
    <property type="evidence" value="ECO:0007669"/>
    <property type="project" value="UniProtKB-KW"/>
</dbReference>
<dbReference type="PRINTS" id="PR00505">
    <property type="entry name" value="D12N6MTFRASE"/>
</dbReference>
<dbReference type="PANTHER" id="PTHR30481:SF3">
    <property type="entry name" value="DNA ADENINE METHYLASE"/>
    <property type="match status" value="1"/>
</dbReference>
<dbReference type="InterPro" id="IPR002052">
    <property type="entry name" value="DNA_methylase_N6_adenine_CS"/>
</dbReference>
<dbReference type="PIRSF" id="PIRSF000398">
    <property type="entry name" value="M_m6A_EcoRV"/>
    <property type="match status" value="1"/>
</dbReference>
<evidence type="ECO:0000256" key="1">
    <source>
        <dbReference type="ARBA" id="ARBA00006594"/>
    </source>
</evidence>
<feature type="binding site" evidence="7">
    <location>
        <position position="9"/>
    </location>
    <ligand>
        <name>S-adenosyl-L-methionine</name>
        <dbReference type="ChEBI" id="CHEBI:59789"/>
    </ligand>
</feature>
<dbReference type="PANTHER" id="PTHR30481">
    <property type="entry name" value="DNA ADENINE METHYLASE"/>
    <property type="match status" value="1"/>
</dbReference>
<evidence type="ECO:0000256" key="2">
    <source>
        <dbReference type="ARBA" id="ARBA00011900"/>
    </source>
</evidence>
<dbReference type="GO" id="GO:0009307">
    <property type="term" value="P:DNA restriction-modification system"/>
    <property type="evidence" value="ECO:0007669"/>
    <property type="project" value="InterPro"/>
</dbReference>
<dbReference type="Pfam" id="PF02086">
    <property type="entry name" value="MethyltransfD12"/>
    <property type="match status" value="1"/>
</dbReference>
<dbReference type="InterPro" id="IPR029063">
    <property type="entry name" value="SAM-dependent_MTases_sf"/>
</dbReference>
<comment type="catalytic activity">
    <reaction evidence="6 8">
        <text>a 2'-deoxyadenosine in DNA + S-adenosyl-L-methionine = an N(6)-methyl-2'-deoxyadenosine in DNA + S-adenosyl-L-homocysteine + H(+)</text>
        <dbReference type="Rhea" id="RHEA:15197"/>
        <dbReference type="Rhea" id="RHEA-COMP:12418"/>
        <dbReference type="Rhea" id="RHEA-COMP:12419"/>
        <dbReference type="ChEBI" id="CHEBI:15378"/>
        <dbReference type="ChEBI" id="CHEBI:57856"/>
        <dbReference type="ChEBI" id="CHEBI:59789"/>
        <dbReference type="ChEBI" id="CHEBI:90615"/>
        <dbReference type="ChEBI" id="CHEBI:90616"/>
        <dbReference type="EC" id="2.1.1.72"/>
    </reaction>
</comment>
<dbReference type="SUPFAM" id="SSF53335">
    <property type="entry name" value="S-adenosyl-L-methionine-dependent methyltransferases"/>
    <property type="match status" value="1"/>
</dbReference>
<keyword evidence="4 8" id="KW-0808">Transferase</keyword>
<evidence type="ECO:0000256" key="4">
    <source>
        <dbReference type="ARBA" id="ARBA00022679"/>
    </source>
</evidence>
<evidence type="ECO:0000256" key="3">
    <source>
        <dbReference type="ARBA" id="ARBA00022603"/>
    </source>
</evidence>
<dbReference type="GO" id="GO:1904047">
    <property type="term" value="F:S-adenosyl-L-methionine binding"/>
    <property type="evidence" value="ECO:0007669"/>
    <property type="project" value="TreeGrafter"/>
</dbReference>
<sequence length="302" mass="34901">MIVKPFLKWAGGKSQLLEQMEGFFPPELKTGLIQRYIEPFVGGGAMFFHLATAYSIDEFFIADINPELLCAYLTIQQNVTALISILQKIESHYLSLDEAGRKEYYYEMRSKFNEQRAKFLMLKYQPEWINRTAQLIFLNRTCFNGLFRVNSKGDFNVPMGRYKNPTICHPENLKAVAQILQKTHIHCGDFTDCRQWVNEQSFVYFDPPYRPISATANFNAYASPNFDDSEQLRLSQFYRELDQKGAKLMLSNSEPKNEDPAADFFEVAYAGYGIERLSANRYINSKGSKRGKINELLIINYA</sequence>
<dbReference type="PROSITE" id="PS00092">
    <property type="entry name" value="N6_MTASE"/>
    <property type="match status" value="1"/>
</dbReference>
<dbReference type="Gene3D" id="3.40.50.150">
    <property type="entry name" value="Vaccinia Virus protein VP39"/>
    <property type="match status" value="1"/>
</dbReference>
<evidence type="ECO:0000256" key="6">
    <source>
        <dbReference type="ARBA" id="ARBA00047942"/>
    </source>
</evidence>
<comment type="similarity">
    <text evidence="1 8">Belongs to the N(4)/N(6)-methyltransferase family.</text>
</comment>
<dbReference type="GO" id="GO:0043565">
    <property type="term" value="F:sequence-specific DNA binding"/>
    <property type="evidence" value="ECO:0007669"/>
    <property type="project" value="TreeGrafter"/>
</dbReference>